<evidence type="ECO:0000259" key="1">
    <source>
        <dbReference type="Pfam" id="PF25387"/>
    </source>
</evidence>
<dbReference type="EMBL" id="JAGEUA010000008">
    <property type="protein sequence ID" value="KAL0967495.1"/>
    <property type="molecule type" value="Genomic_DNA"/>
</dbReference>
<reference evidence="2 3" key="1">
    <citation type="submission" date="2024-06" db="EMBL/GenBank/DDBJ databases">
        <authorList>
            <person name="Pan Q."/>
            <person name="Wen M."/>
            <person name="Jouanno E."/>
            <person name="Zahm M."/>
            <person name="Klopp C."/>
            <person name="Cabau C."/>
            <person name="Louis A."/>
            <person name="Berthelot C."/>
            <person name="Parey E."/>
            <person name="Roest Crollius H."/>
            <person name="Montfort J."/>
            <person name="Robinson-Rechavi M."/>
            <person name="Bouchez O."/>
            <person name="Lampietro C."/>
            <person name="Lopez Roques C."/>
            <person name="Donnadieu C."/>
            <person name="Postlethwait J."/>
            <person name="Bobe J."/>
            <person name="Verreycken H."/>
            <person name="Guiguen Y."/>
        </authorList>
    </citation>
    <scope>NUCLEOTIDE SEQUENCE [LARGE SCALE GENOMIC DNA]</scope>
    <source>
        <strain evidence="2">Up_M1</strain>
        <tissue evidence="2">Testis</tissue>
    </source>
</reference>
<comment type="caution">
    <text evidence="2">The sequence shown here is derived from an EMBL/GenBank/DDBJ whole genome shotgun (WGS) entry which is preliminary data.</text>
</comment>
<evidence type="ECO:0000313" key="2">
    <source>
        <dbReference type="EMBL" id="KAL0967495.1"/>
    </source>
</evidence>
<dbReference type="PANTHER" id="PTHR45813:SF4">
    <property type="entry name" value="ADHESION G PROTEIN-COUPLED RECEPTOR F5"/>
    <property type="match status" value="1"/>
</dbReference>
<dbReference type="Proteomes" id="UP001557470">
    <property type="component" value="Unassembled WGS sequence"/>
</dbReference>
<dbReference type="InterPro" id="IPR051587">
    <property type="entry name" value="Adhesion_GPCR"/>
</dbReference>
<gene>
    <name evidence="2" type="ORF">UPYG_G00252970</name>
</gene>
<protein>
    <recommendedName>
        <fullName evidence="1">ADGRF3/5-like N-terminal domain-containing protein</fullName>
    </recommendedName>
</protein>
<dbReference type="Pfam" id="PF25387">
    <property type="entry name" value="ADGRF3_N"/>
    <property type="match status" value="2"/>
</dbReference>
<feature type="domain" description="ADGRF3/5-like N-terminal" evidence="1">
    <location>
        <begin position="260"/>
        <end position="314"/>
    </location>
</feature>
<organism evidence="2 3">
    <name type="scientific">Umbra pygmaea</name>
    <name type="common">Eastern mudminnow</name>
    <dbReference type="NCBI Taxonomy" id="75934"/>
    <lineage>
        <taxon>Eukaryota</taxon>
        <taxon>Metazoa</taxon>
        <taxon>Chordata</taxon>
        <taxon>Craniata</taxon>
        <taxon>Vertebrata</taxon>
        <taxon>Euteleostomi</taxon>
        <taxon>Actinopterygii</taxon>
        <taxon>Neopterygii</taxon>
        <taxon>Teleostei</taxon>
        <taxon>Protacanthopterygii</taxon>
        <taxon>Esociformes</taxon>
        <taxon>Umbridae</taxon>
        <taxon>Umbra</taxon>
    </lineage>
</organism>
<accession>A0ABD0W8R5</accession>
<name>A0ABD0W8R5_UMBPY</name>
<dbReference type="AlphaFoldDB" id="A0ABD0W8R5"/>
<proteinExistence type="predicted"/>
<feature type="domain" description="ADGRF3/5-like N-terminal" evidence="1">
    <location>
        <begin position="124"/>
        <end position="178"/>
    </location>
</feature>
<keyword evidence="3" id="KW-1185">Reference proteome</keyword>
<dbReference type="InterPro" id="IPR057400">
    <property type="entry name" value="ADGRF3/5_N"/>
</dbReference>
<sequence>MKPRRKRNAPQKSLVEFRGIGHRGMAISRKELSIFVLLAACYISETHQFIEISILTSQVFSTEECPHHVRAKREIALTQWNYIIDVEVNVSSIETIQQIKSAVNSASLPFTINNSTEIAEVNITTVCNPNGTGYQCRCENQYLLSCDQCVSYGSCDNITSPTCGCINAIPPDGQFCQSVLQQNFTSCLTTTTLPTTVTQTTGLTTVISSTIQPILYMYLIEIQLNTTDVATINRIQNFLGIDSYPVMINNRTEFTGVNITTVCNPVSPGYQCRCQGQYLWSCDQCASYGSCDNITSPTCGCINAIPSDGQYCQQNFTTCPATTASPTTEANTTFTPTADVFNVTRQKSLVLTSLQFATQGVLDTSAHVRASIDGHVTSVLLMDVVTTSHLLHVNALMPFLQMDSTASKTLQHVLSLQPLQQQTLHCLLPQEKQILHLS</sequence>
<dbReference type="PANTHER" id="PTHR45813">
    <property type="entry name" value="IG-LIKE DOMAIN-CONTAINING PROTEIN"/>
    <property type="match status" value="1"/>
</dbReference>
<evidence type="ECO:0000313" key="3">
    <source>
        <dbReference type="Proteomes" id="UP001557470"/>
    </source>
</evidence>